<evidence type="ECO:0000256" key="1">
    <source>
        <dbReference type="SAM" id="MobiDB-lite"/>
    </source>
</evidence>
<name>A0A4P9Y4X1_9FUNG</name>
<feature type="transmembrane region" description="Helical" evidence="2">
    <location>
        <begin position="81"/>
        <end position="102"/>
    </location>
</feature>
<feature type="transmembrane region" description="Helical" evidence="2">
    <location>
        <begin position="457"/>
        <end position="477"/>
    </location>
</feature>
<gene>
    <name evidence="3" type="ORF">BJ684DRAFT_20609</name>
</gene>
<feature type="compositionally biased region" description="Polar residues" evidence="1">
    <location>
        <begin position="28"/>
        <end position="38"/>
    </location>
</feature>
<dbReference type="Proteomes" id="UP000267251">
    <property type="component" value="Unassembled WGS sequence"/>
</dbReference>
<keyword evidence="2" id="KW-1133">Transmembrane helix</keyword>
<feature type="compositionally biased region" description="Pro residues" evidence="1">
    <location>
        <begin position="249"/>
        <end position="262"/>
    </location>
</feature>
<dbReference type="EMBL" id="KZ988178">
    <property type="protein sequence ID" value="RKP12870.1"/>
    <property type="molecule type" value="Genomic_DNA"/>
</dbReference>
<dbReference type="OrthoDB" id="10538130at2759"/>
<proteinExistence type="predicted"/>
<keyword evidence="4" id="KW-1185">Reference proteome</keyword>
<reference evidence="4" key="1">
    <citation type="journal article" date="2018" name="Nat. Microbiol.">
        <title>Leveraging single-cell genomics to expand the fungal tree of life.</title>
        <authorList>
            <person name="Ahrendt S.R."/>
            <person name="Quandt C.A."/>
            <person name="Ciobanu D."/>
            <person name="Clum A."/>
            <person name="Salamov A."/>
            <person name="Andreopoulos B."/>
            <person name="Cheng J.F."/>
            <person name="Woyke T."/>
            <person name="Pelin A."/>
            <person name="Henrissat B."/>
            <person name="Reynolds N.K."/>
            <person name="Benny G.L."/>
            <person name="Smith M.E."/>
            <person name="James T.Y."/>
            <person name="Grigoriev I.V."/>
        </authorList>
    </citation>
    <scope>NUCLEOTIDE SEQUENCE [LARGE SCALE GENOMIC DNA]</scope>
</reference>
<protein>
    <submittedName>
        <fullName evidence="3">Uncharacterized protein</fullName>
    </submittedName>
</protein>
<feature type="region of interest" description="Disordered" evidence="1">
    <location>
        <begin position="1"/>
        <end position="38"/>
    </location>
</feature>
<feature type="region of interest" description="Disordered" evidence="1">
    <location>
        <begin position="193"/>
        <end position="221"/>
    </location>
</feature>
<feature type="compositionally biased region" description="Pro residues" evidence="1">
    <location>
        <begin position="202"/>
        <end position="221"/>
    </location>
</feature>
<accession>A0A4P9Y4X1</accession>
<dbReference type="AlphaFoldDB" id="A0A4P9Y4X1"/>
<feature type="region of interest" description="Disordered" evidence="1">
    <location>
        <begin position="238"/>
        <end position="267"/>
    </location>
</feature>
<keyword evidence="2" id="KW-0472">Membrane</keyword>
<evidence type="ECO:0000313" key="4">
    <source>
        <dbReference type="Proteomes" id="UP000267251"/>
    </source>
</evidence>
<sequence>MTITALTLEPIKAPPPSPTQSARPPHTSIPTTPTRWNQSSPLASTIPLSMAIALPLLLGLIGVLSYAWATKRASDFPSRARPFPTLLLLIIVPCILLTTLGLREALAPVFPCAFSLWSTSILLPMWLLTILLLSTRRVLALRYARADREGMLRAKATAKGDWAWAERELDHPGLAGRGMTPVLNDSEKRISPTLVDSLPGMRTPPTPSDPGTTPPLAPPPSTAIAAAALHRRIEQACQATTTTSFSSSPSPPSPLSAPPPIPSSTRRNTRLSILGDFADLCSRTFRPSPVPLELPEAASVSRTTSMRNGWNAKPQAPALPAPTIQLYGWEYRHRHCIRGYGLGRMLGVGLILHLVMTMVVQVETWRYGPERTAKLMETCRGGWEYLPMLISCVVYLSLLLPFLMHLAKPLTSQLGLEGGKREEDPWREFWGWMGVSFLLTLLAALLSFAVWVGPLGLLMMATAAYLGTLGMGIALPYSQARRGVLEA</sequence>
<organism evidence="3 4">
    <name type="scientific">Piptocephalis cylindrospora</name>
    <dbReference type="NCBI Taxonomy" id="1907219"/>
    <lineage>
        <taxon>Eukaryota</taxon>
        <taxon>Fungi</taxon>
        <taxon>Fungi incertae sedis</taxon>
        <taxon>Zoopagomycota</taxon>
        <taxon>Zoopagomycotina</taxon>
        <taxon>Zoopagomycetes</taxon>
        <taxon>Zoopagales</taxon>
        <taxon>Piptocephalidaceae</taxon>
        <taxon>Piptocephalis</taxon>
    </lineage>
</organism>
<evidence type="ECO:0000313" key="3">
    <source>
        <dbReference type="EMBL" id="RKP12870.1"/>
    </source>
</evidence>
<feature type="transmembrane region" description="Helical" evidence="2">
    <location>
        <begin position="342"/>
        <end position="365"/>
    </location>
</feature>
<feature type="transmembrane region" description="Helical" evidence="2">
    <location>
        <begin position="46"/>
        <end position="69"/>
    </location>
</feature>
<evidence type="ECO:0000256" key="2">
    <source>
        <dbReference type="SAM" id="Phobius"/>
    </source>
</evidence>
<feature type="transmembrane region" description="Helical" evidence="2">
    <location>
        <begin position="114"/>
        <end position="133"/>
    </location>
</feature>
<keyword evidence="2" id="KW-0812">Transmembrane</keyword>
<feature type="transmembrane region" description="Helical" evidence="2">
    <location>
        <begin position="385"/>
        <end position="408"/>
    </location>
</feature>
<feature type="transmembrane region" description="Helical" evidence="2">
    <location>
        <begin position="429"/>
        <end position="451"/>
    </location>
</feature>